<gene>
    <name evidence="1" type="ORF">EVA_19442</name>
</gene>
<accession>J9FC34</accession>
<proteinExistence type="predicted"/>
<dbReference type="AlphaFoldDB" id="J9FC34"/>
<reference evidence="1" key="1">
    <citation type="journal article" date="2012" name="PLoS ONE">
        <title>Gene sets for utilization of primary and secondary nutrition supplies in the distal gut of endangered iberian lynx.</title>
        <authorList>
            <person name="Alcaide M."/>
            <person name="Messina E."/>
            <person name="Richter M."/>
            <person name="Bargiela R."/>
            <person name="Peplies J."/>
            <person name="Huws S.A."/>
            <person name="Newbold C.J."/>
            <person name="Golyshin P.N."/>
            <person name="Simon M.A."/>
            <person name="Lopez G."/>
            <person name="Yakimov M.M."/>
            <person name="Ferrer M."/>
        </authorList>
    </citation>
    <scope>NUCLEOTIDE SEQUENCE</scope>
</reference>
<comment type="caution">
    <text evidence="1">The sequence shown here is derived from an EMBL/GenBank/DDBJ whole genome shotgun (WGS) entry which is preliminary data.</text>
</comment>
<name>J9FC34_9ZZZZ</name>
<protein>
    <submittedName>
        <fullName evidence="1">Uncharacterized protein</fullName>
    </submittedName>
</protein>
<dbReference type="EMBL" id="AMCI01007534">
    <property type="protein sequence ID" value="EJW92451.1"/>
    <property type="molecule type" value="Genomic_DNA"/>
</dbReference>
<evidence type="ECO:0000313" key="1">
    <source>
        <dbReference type="EMBL" id="EJW92451.1"/>
    </source>
</evidence>
<sequence length="67" mass="7618">MPSRSKYLCCLTYRYTYKSPLEPPLEPASPSPATRSLEPLSTPAGILTFSFYFSLQCPCHDIPYRAR</sequence>
<organism evidence="1">
    <name type="scientific">gut metagenome</name>
    <dbReference type="NCBI Taxonomy" id="749906"/>
    <lineage>
        <taxon>unclassified sequences</taxon>
        <taxon>metagenomes</taxon>
        <taxon>organismal metagenomes</taxon>
    </lineage>
</organism>